<feature type="signal peptide" evidence="9">
    <location>
        <begin position="1"/>
        <end position="36"/>
    </location>
</feature>
<dbReference type="GO" id="GO:0008083">
    <property type="term" value="F:growth factor activity"/>
    <property type="evidence" value="ECO:0007669"/>
    <property type="project" value="UniProtKB-UniRule"/>
</dbReference>
<accession>A0AAV2FK63</accession>
<comment type="PTM">
    <text evidence="9">Sulfation is important for activity and for the binding to a putative membrane receptor.</text>
</comment>
<evidence type="ECO:0000256" key="9">
    <source>
        <dbReference type="RuleBase" id="RU368031"/>
    </source>
</evidence>
<dbReference type="GO" id="GO:0030154">
    <property type="term" value="P:cell differentiation"/>
    <property type="evidence" value="ECO:0007669"/>
    <property type="project" value="UniProtKB-UniRule"/>
</dbReference>
<dbReference type="GO" id="GO:0008283">
    <property type="term" value="P:cell population proliferation"/>
    <property type="evidence" value="ECO:0007669"/>
    <property type="project" value="UniProtKB-UniRule"/>
</dbReference>
<proteinExistence type="inferred from homology"/>
<evidence type="ECO:0000256" key="8">
    <source>
        <dbReference type="ARBA" id="ARBA00023030"/>
    </source>
</evidence>
<evidence type="ECO:0000256" key="2">
    <source>
        <dbReference type="ARBA" id="ARBA00010781"/>
    </source>
</evidence>
<sequence length="124" mass="13571">MKRISYNNTPSSLPLITLFAFFLLLSCSFLSHSASARPLLDAAASSQITGSSDGGELELVSRADDHFANSIKEEDFSTLMGAEELENTEGSVSVCGEKDEDCLARRMVAEAHLDYIYTQHHKNP</sequence>
<comment type="similarity">
    <text evidence="2 9">Belongs to the phytosulfokine family.</text>
</comment>
<comment type="subcellular location">
    <subcellularLocation>
        <location evidence="1 9">Secreted</location>
    </subcellularLocation>
</comment>
<feature type="chain" id="PRO_5043105418" description="Phytosulfokine" evidence="9">
    <location>
        <begin position="37"/>
        <end position="124"/>
    </location>
</feature>
<keyword evidence="3 9" id="KW-0217">Developmental protein</keyword>
<dbReference type="GO" id="GO:0005576">
    <property type="term" value="C:extracellular region"/>
    <property type="evidence" value="ECO:0007669"/>
    <property type="project" value="UniProtKB-SubCell"/>
</dbReference>
<dbReference type="Pfam" id="PF06404">
    <property type="entry name" value="PSK"/>
    <property type="match status" value="1"/>
</dbReference>
<comment type="PTM">
    <text evidence="9">PSK-alpha is produced by endopeptidase digestion. PSK-beta is produced from PSK-alpha by exopeptidase digestion.</text>
</comment>
<dbReference type="Proteomes" id="UP001497516">
    <property type="component" value="Chromosome 6"/>
</dbReference>
<comment type="function">
    <text evidence="9">Promotes plant cell differentiation, organogenesis and somatic embryogenesis as well as cell proliferation.</text>
</comment>
<keyword evidence="11" id="KW-1185">Reference proteome</keyword>
<protein>
    <recommendedName>
        <fullName evidence="9">Phytosulfokine</fullName>
    </recommendedName>
    <component>
        <recommendedName>
            <fullName evidence="9">Phytosulfokine-alpha</fullName>
            <shortName evidence="9">PSK-alpha</shortName>
            <shortName evidence="9">Phytosulfokine-a</shortName>
        </recommendedName>
    </component>
    <component>
        <recommendedName>
            <fullName evidence="9">Phytosulfokine-beta</fullName>
            <shortName evidence="9">PSK-beta</shortName>
            <shortName evidence="9">Phytosulfokine-b</shortName>
        </recommendedName>
    </component>
</protein>
<dbReference type="AlphaFoldDB" id="A0AAV2FK63"/>
<dbReference type="PANTHER" id="PTHR33285:SF33">
    <property type="entry name" value="PHYTOSULFOKINE"/>
    <property type="match status" value="1"/>
</dbReference>
<evidence type="ECO:0000313" key="10">
    <source>
        <dbReference type="EMBL" id="CAL1398362.1"/>
    </source>
</evidence>
<organism evidence="10 11">
    <name type="scientific">Linum trigynum</name>
    <dbReference type="NCBI Taxonomy" id="586398"/>
    <lineage>
        <taxon>Eukaryota</taxon>
        <taxon>Viridiplantae</taxon>
        <taxon>Streptophyta</taxon>
        <taxon>Embryophyta</taxon>
        <taxon>Tracheophyta</taxon>
        <taxon>Spermatophyta</taxon>
        <taxon>Magnoliopsida</taxon>
        <taxon>eudicotyledons</taxon>
        <taxon>Gunneridae</taxon>
        <taxon>Pentapetalae</taxon>
        <taxon>rosids</taxon>
        <taxon>fabids</taxon>
        <taxon>Malpighiales</taxon>
        <taxon>Linaceae</taxon>
        <taxon>Linum</taxon>
    </lineage>
</organism>
<keyword evidence="8 9" id="KW-0339">Growth factor</keyword>
<keyword evidence="4 9" id="KW-0964">Secreted</keyword>
<dbReference type="InterPro" id="IPR009438">
    <property type="entry name" value="Phytosulfokine"/>
</dbReference>
<evidence type="ECO:0000256" key="4">
    <source>
        <dbReference type="ARBA" id="ARBA00022525"/>
    </source>
</evidence>
<evidence type="ECO:0000256" key="3">
    <source>
        <dbReference type="ARBA" id="ARBA00022473"/>
    </source>
</evidence>
<evidence type="ECO:0000313" key="11">
    <source>
        <dbReference type="Proteomes" id="UP001497516"/>
    </source>
</evidence>
<keyword evidence="6 9" id="KW-0732">Signal</keyword>
<dbReference type="PANTHER" id="PTHR33285">
    <property type="entry name" value="PHYTOSULFOKINES 3"/>
    <property type="match status" value="1"/>
</dbReference>
<keyword evidence="5 9" id="KW-0765">Sulfation</keyword>
<evidence type="ECO:0000256" key="5">
    <source>
        <dbReference type="ARBA" id="ARBA00022641"/>
    </source>
</evidence>
<gene>
    <name evidence="10" type="ORF">LTRI10_LOCUS38597</name>
</gene>
<reference evidence="10 11" key="1">
    <citation type="submission" date="2024-04" db="EMBL/GenBank/DDBJ databases">
        <authorList>
            <person name="Fracassetti M."/>
        </authorList>
    </citation>
    <scope>NUCLEOTIDE SEQUENCE [LARGE SCALE GENOMIC DNA]</scope>
</reference>
<dbReference type="PROSITE" id="PS51257">
    <property type="entry name" value="PROKAR_LIPOPROTEIN"/>
    <property type="match status" value="1"/>
</dbReference>
<dbReference type="EMBL" id="OZ034819">
    <property type="protein sequence ID" value="CAL1398362.1"/>
    <property type="molecule type" value="Genomic_DNA"/>
</dbReference>
<keyword evidence="7 9" id="KW-0221">Differentiation</keyword>
<evidence type="ECO:0000256" key="7">
    <source>
        <dbReference type="ARBA" id="ARBA00022782"/>
    </source>
</evidence>
<evidence type="ECO:0000256" key="6">
    <source>
        <dbReference type="ARBA" id="ARBA00022729"/>
    </source>
</evidence>
<evidence type="ECO:0000256" key="1">
    <source>
        <dbReference type="ARBA" id="ARBA00004613"/>
    </source>
</evidence>
<name>A0AAV2FK63_9ROSI</name>